<evidence type="ECO:0000313" key="2">
    <source>
        <dbReference type="EMBL" id="GAT49825.1"/>
    </source>
</evidence>
<evidence type="ECO:0000256" key="1">
    <source>
        <dbReference type="SAM" id="MobiDB-lite"/>
    </source>
</evidence>
<dbReference type="Proteomes" id="UP000815677">
    <property type="component" value="Unassembled WGS sequence"/>
</dbReference>
<feature type="compositionally biased region" description="Polar residues" evidence="1">
    <location>
        <begin position="107"/>
        <end position="120"/>
    </location>
</feature>
<sequence>MRSGLQQRTPPPHPLSPEKDDRRYALGSVQLKGVFLENARAAKSNDDNELEARMDSVDEAGSSSSSDNEGEEEPIPAPKPFASSQKPSADKPQTKLVFSPNPISAPATLQRQQAPEQQSKYAVDLVGEKNDTLRLLDSLFGGSDAKEWGGPESVGPDANEEELRRDDDGDDEDENGIEFVPMDADVAGAGQDEGEDDDDDDDDDEERPAAPIATSAEPSTTTKIKDLFVPHAEDTAGAPRLLHYALRTLVTASSTGASFSLLEHLDLELDDDTEFAHLSAVAEPAHTATQAAQVFVPAAAATTTRAAAVPITLGPKQSLFFPLASSFGSSTNNTTNNTETDEEISLRGIGRGDGRSRGRCSGEGEMGVGRAAVGIRRTRLFVLRMRLAQLQVFNAELPTDPQTILAHIVPRADL</sequence>
<accession>A0ABQ0LFD1</accession>
<keyword evidence="3" id="KW-1185">Reference proteome</keyword>
<reference evidence="2" key="1">
    <citation type="submission" date="2014-09" db="EMBL/GenBank/DDBJ databases">
        <title>Genome sequence of the luminous mushroom Mycena chlorophos for searching fungal bioluminescence genes.</title>
        <authorList>
            <person name="Tanaka Y."/>
            <person name="Kasuga D."/>
            <person name="Oba Y."/>
            <person name="Hase S."/>
            <person name="Sato K."/>
            <person name="Oba Y."/>
            <person name="Sakakibara Y."/>
        </authorList>
    </citation>
    <scope>NUCLEOTIDE SEQUENCE</scope>
</reference>
<organism evidence="2 3">
    <name type="scientific">Mycena chlorophos</name>
    <name type="common">Agaric fungus</name>
    <name type="synonym">Agaricus chlorophos</name>
    <dbReference type="NCBI Taxonomy" id="658473"/>
    <lineage>
        <taxon>Eukaryota</taxon>
        <taxon>Fungi</taxon>
        <taxon>Dikarya</taxon>
        <taxon>Basidiomycota</taxon>
        <taxon>Agaricomycotina</taxon>
        <taxon>Agaricomycetes</taxon>
        <taxon>Agaricomycetidae</taxon>
        <taxon>Agaricales</taxon>
        <taxon>Marasmiineae</taxon>
        <taxon>Mycenaceae</taxon>
        <taxon>Mycena</taxon>
    </lineage>
</organism>
<feature type="region of interest" description="Disordered" evidence="1">
    <location>
        <begin position="1"/>
        <end position="125"/>
    </location>
</feature>
<feature type="compositionally biased region" description="Acidic residues" evidence="1">
    <location>
        <begin position="192"/>
        <end position="206"/>
    </location>
</feature>
<proteinExistence type="predicted"/>
<gene>
    <name evidence="2" type="ORF">MCHLO_07113</name>
</gene>
<protein>
    <submittedName>
        <fullName evidence="2">Uncharacterized protein</fullName>
    </submittedName>
</protein>
<name>A0ABQ0LFD1_MYCCL</name>
<dbReference type="EMBL" id="DF845917">
    <property type="protein sequence ID" value="GAT49825.1"/>
    <property type="molecule type" value="Genomic_DNA"/>
</dbReference>
<feature type="compositionally biased region" description="Basic and acidic residues" evidence="1">
    <location>
        <begin position="43"/>
        <end position="56"/>
    </location>
</feature>
<feature type="region of interest" description="Disordered" evidence="1">
    <location>
        <begin position="141"/>
        <end position="221"/>
    </location>
</feature>
<evidence type="ECO:0000313" key="3">
    <source>
        <dbReference type="Proteomes" id="UP000815677"/>
    </source>
</evidence>